<dbReference type="InterPro" id="IPR007855">
    <property type="entry name" value="RDRP"/>
</dbReference>
<comment type="catalytic activity">
    <reaction evidence="8">
        <text>RNA(n) + a ribonucleoside 5'-triphosphate = RNA(n+1) + diphosphate</text>
        <dbReference type="Rhea" id="RHEA:21248"/>
        <dbReference type="Rhea" id="RHEA-COMP:14527"/>
        <dbReference type="Rhea" id="RHEA-COMP:17342"/>
        <dbReference type="ChEBI" id="CHEBI:33019"/>
        <dbReference type="ChEBI" id="CHEBI:61557"/>
        <dbReference type="ChEBI" id="CHEBI:140395"/>
        <dbReference type="EC" id="2.7.7.48"/>
    </reaction>
</comment>
<evidence type="ECO:0000256" key="9">
    <source>
        <dbReference type="SAM" id="Phobius"/>
    </source>
</evidence>
<dbReference type="PANTHER" id="PTHR23079">
    <property type="entry name" value="RNA-DEPENDENT RNA POLYMERASE"/>
    <property type="match status" value="1"/>
</dbReference>
<evidence type="ECO:0000256" key="4">
    <source>
        <dbReference type="ARBA" id="ARBA00022679"/>
    </source>
</evidence>
<feature type="transmembrane region" description="Helical" evidence="9">
    <location>
        <begin position="1408"/>
        <end position="1434"/>
    </location>
</feature>
<keyword evidence="3" id="KW-0696">RNA-directed RNA polymerase</keyword>
<evidence type="ECO:0000313" key="13">
    <source>
        <dbReference type="Proteomes" id="UP000663823"/>
    </source>
</evidence>
<keyword evidence="9" id="KW-0472">Membrane</keyword>
<keyword evidence="9" id="KW-1133">Transmembrane helix</keyword>
<feature type="transmembrane region" description="Helical" evidence="9">
    <location>
        <begin position="1304"/>
        <end position="1322"/>
    </location>
</feature>
<dbReference type="EMBL" id="CAJOAX010000199">
    <property type="protein sequence ID" value="CAF3537455.1"/>
    <property type="molecule type" value="Genomic_DNA"/>
</dbReference>
<dbReference type="Proteomes" id="UP000663823">
    <property type="component" value="Unassembled WGS sequence"/>
</dbReference>
<dbReference type="InterPro" id="IPR010721">
    <property type="entry name" value="UstE-like"/>
</dbReference>
<feature type="transmembrane region" description="Helical" evidence="9">
    <location>
        <begin position="1495"/>
        <end position="1513"/>
    </location>
</feature>
<evidence type="ECO:0000256" key="2">
    <source>
        <dbReference type="ARBA" id="ARBA00012494"/>
    </source>
</evidence>
<feature type="transmembrane region" description="Helical" evidence="9">
    <location>
        <begin position="1440"/>
        <end position="1461"/>
    </location>
</feature>
<keyword evidence="5" id="KW-0548">Nucleotidyltransferase</keyword>
<feature type="transmembrane region" description="Helical" evidence="9">
    <location>
        <begin position="1519"/>
        <end position="1542"/>
    </location>
</feature>
<dbReference type="Pfam" id="PF26253">
    <property type="entry name" value="RdRP_head"/>
    <property type="match status" value="1"/>
</dbReference>
<evidence type="ECO:0000259" key="10">
    <source>
        <dbReference type="Pfam" id="PF05183"/>
    </source>
</evidence>
<keyword evidence="4" id="KW-0808">Transferase</keyword>
<evidence type="ECO:0000313" key="12">
    <source>
        <dbReference type="EMBL" id="CAF3537455.1"/>
    </source>
</evidence>
<dbReference type="InterPro" id="IPR057596">
    <property type="entry name" value="RDRP_core"/>
</dbReference>
<evidence type="ECO:0000256" key="7">
    <source>
        <dbReference type="ARBA" id="ARBA00023158"/>
    </source>
</evidence>
<evidence type="ECO:0000256" key="5">
    <source>
        <dbReference type="ARBA" id="ARBA00022695"/>
    </source>
</evidence>
<dbReference type="PROSITE" id="PS50244">
    <property type="entry name" value="S5A_REDUCTASE"/>
    <property type="match status" value="1"/>
</dbReference>
<dbReference type="GO" id="GO:0030422">
    <property type="term" value="P:siRNA processing"/>
    <property type="evidence" value="ECO:0007669"/>
    <property type="project" value="TreeGrafter"/>
</dbReference>
<gene>
    <name evidence="12" type="ORF">OTI717_LOCUS3631</name>
</gene>
<evidence type="ECO:0000256" key="3">
    <source>
        <dbReference type="ARBA" id="ARBA00022484"/>
    </source>
</evidence>
<dbReference type="Pfam" id="PF05183">
    <property type="entry name" value="RdRP"/>
    <property type="match status" value="1"/>
</dbReference>
<evidence type="ECO:0000256" key="6">
    <source>
        <dbReference type="ARBA" id="ARBA00022884"/>
    </source>
</evidence>
<dbReference type="GO" id="GO:0003723">
    <property type="term" value="F:RNA binding"/>
    <property type="evidence" value="ECO:0007669"/>
    <property type="project" value="UniProtKB-KW"/>
</dbReference>
<feature type="transmembrane region" description="Helical" evidence="9">
    <location>
        <begin position="1334"/>
        <end position="1353"/>
    </location>
</feature>
<proteinExistence type="inferred from homology"/>
<evidence type="ECO:0000256" key="1">
    <source>
        <dbReference type="ARBA" id="ARBA00005762"/>
    </source>
</evidence>
<dbReference type="Gene3D" id="1.20.120.1630">
    <property type="match status" value="1"/>
</dbReference>
<organism evidence="12 13">
    <name type="scientific">Rotaria sordida</name>
    <dbReference type="NCBI Taxonomy" id="392033"/>
    <lineage>
        <taxon>Eukaryota</taxon>
        <taxon>Metazoa</taxon>
        <taxon>Spiralia</taxon>
        <taxon>Gnathifera</taxon>
        <taxon>Rotifera</taxon>
        <taxon>Eurotatoria</taxon>
        <taxon>Bdelloidea</taxon>
        <taxon>Philodinida</taxon>
        <taxon>Philodinidae</taxon>
        <taxon>Rotaria</taxon>
    </lineage>
</organism>
<feature type="domain" description="RDRP core" evidence="10">
    <location>
        <begin position="560"/>
        <end position="1125"/>
    </location>
</feature>
<feature type="transmembrane region" description="Helical" evidence="9">
    <location>
        <begin position="1365"/>
        <end position="1387"/>
    </location>
</feature>
<name>A0A818JF59_9BILA</name>
<keyword evidence="9" id="KW-0812">Transmembrane</keyword>
<dbReference type="PANTHER" id="PTHR23079:SF55">
    <property type="entry name" value="RNA-DIRECTED RNA POLYMERASE"/>
    <property type="match status" value="1"/>
</dbReference>
<dbReference type="Pfam" id="PF06966">
    <property type="entry name" value="DUF1295"/>
    <property type="match status" value="1"/>
</dbReference>
<dbReference type="GO" id="GO:0003968">
    <property type="term" value="F:RNA-directed RNA polymerase activity"/>
    <property type="evidence" value="ECO:0007669"/>
    <property type="project" value="UniProtKB-KW"/>
</dbReference>
<reference evidence="12" key="1">
    <citation type="submission" date="2021-02" db="EMBL/GenBank/DDBJ databases">
        <authorList>
            <person name="Nowell W R."/>
        </authorList>
    </citation>
    <scope>NUCLEOTIDE SEQUENCE</scope>
</reference>
<comment type="caution">
    <text evidence="12">The sequence shown here is derived from an EMBL/GenBank/DDBJ whole genome shotgun (WGS) entry which is preliminary data.</text>
</comment>
<comment type="similarity">
    <text evidence="1">Belongs to the RdRP family.</text>
</comment>
<protein>
    <recommendedName>
        <fullName evidence="2">RNA-directed RNA polymerase</fullName>
        <ecNumber evidence="2">2.7.7.48</ecNumber>
    </recommendedName>
</protein>
<dbReference type="InterPro" id="IPR058752">
    <property type="entry name" value="RDRP_C_head"/>
</dbReference>
<keyword evidence="6" id="KW-0694">RNA-binding</keyword>
<feature type="domain" description="RDRP C-terminal head" evidence="11">
    <location>
        <begin position="1150"/>
        <end position="1265"/>
    </location>
</feature>
<dbReference type="GO" id="GO:0031380">
    <property type="term" value="C:nuclear RNA-directed RNA polymerase complex"/>
    <property type="evidence" value="ECO:0007669"/>
    <property type="project" value="TreeGrafter"/>
</dbReference>
<keyword evidence="7" id="KW-0943">RNA-mediated gene silencing</keyword>
<sequence>MSLSEIDDEYDEFDADTGNQINEWFIDDKDLDDNDLFESILDFVINANGSIDTVDEPSDERLRSALDASLITPNHTANFSTDFGDCIRWYLTTTSLFSSTTPSSPYFLSVNRPNTSSLVPDKIRRPGFAFVRFCSAEITEQVLYSYKVNPSKFLFNNSQLRIDRPKEKRTAQNSITSSNITNLNNATNVSKIKLNISEVHYGTLLTRAAMKNIQTNLNYEFNFGLIAHPLIPTNMSIPTRFEIDQENRKFAFILTDYSNDFDVWSQLKFEWNFRDLKGKRIRPVLVNNSSVYLLIELKRPPIITNSCYSLSEYTDFDQKVETRQPELFKCLRRYNLSPWEFSEHNISYLINSSDSARKYLEHVYLLSNTTWINQNQNFVTNFLKYRWPRYSFETKFEIMKLISKHIVTINDLIVDEHLDTILSKCSINTLIVCTDKIIELASRWLQTTCDNEDDDWTNDDVCNQEIKTNSPEDLLSHTIRSSTDELVDATNIPLASSVTRLTLKRTGHHLASLSRLLLLALDEMRRKDELSCTPITNVFVTKHELRTTNVGPFLMRKIYVTPSTILHEGPYREEKCLVTRHFEKYQDQFLRVTFHYRKLQVSNVSMTKLYERIKKIMINGINICDRHYEFLAFSSSQLREHSCWMFASLNTDLSANQIREWMGDFSNIRPVSKMAARLGQSFSTTIKGIELKSREYIEVSDVIRGNHNFTDGIGIIAPELAHKLAKQAKYNEKALLPSAFQIRFSGYKGMVCLDVANKIINPTIGIYFRKSMNKFLSKNLSIDVVRMSSMPISTSLNRQIILLLSSLGIEDKIFLLMQKKMLNQIESLTGSPEKASNALRELNEFGGNGWNRFLIEYLNNFDIYKEPFVRQMLLNYQAFLVKELRTKSRISIKQSWNLLGVIDETRILRYGQVFIQINKNDQQIESTEILQGPVIVTRNPCFHPGDIRRLEAVDIPALHGLMNVIVFPIDGPRPHPEEMSGGDLDGDTFWICNDPQLIFHTNEEPFDYHDQAVEAEKEAQMNMDKQLTINDICNFFVEYIEADNLGIIANTHMAFADQLIDGCKAEPCLKLARMHSVAVDFAKNGVSAPRLTPDLRPKCYPHYMEKIDKLQYHSKTVLGQLYDQVESYKIDLNNDLEKQINETSSFPYVKLIIDGNNHYMKEASITKNAYDRELKRIMRQYGIKSEADVLSGYILKFTTKQYAKQAKLFELRNEINHAVKAIREKYLRLFWEQFYQITKKEENTDQENKIVTWKEIAKHLTWKNQLTSLEYYRSDLNRNEIYKKASACNIKMYSYISLEFFYDLYPHLLCIFIPSFFIQLFINTPNSYFRVMDNFTGLIEFISGIIWSLFYTLQTQVETLQFRQILVTLCVILWSLRLGVFLIYRMFVLGPLDTRIDDLAKKYGQLAIIGFWLCPHAFWSVICCLPVVLLHAFPITDVEFSILDFFGFSFWICGFLMESFADRNKLKAKLARKKKYYHLGTMWNYCRNPNHSGEVLCWLGLSIIALNLFFHHSLHRYNFFMLILPQISPLFTLSIMLFEATLASEINNNKRFGNQLEYHQYRKRTSVLWPITSDMYLRLPKWIRKTLFFDLDMYNKGLKK</sequence>
<evidence type="ECO:0000256" key="8">
    <source>
        <dbReference type="ARBA" id="ARBA00048744"/>
    </source>
</evidence>
<dbReference type="EC" id="2.7.7.48" evidence="2"/>
<evidence type="ECO:0000259" key="11">
    <source>
        <dbReference type="Pfam" id="PF26253"/>
    </source>
</evidence>
<accession>A0A818JF59</accession>